<protein>
    <submittedName>
        <fullName evidence="1">Uncharacterized protein</fullName>
    </submittedName>
</protein>
<gene>
    <name evidence="1" type="ORF">PAC_04538</name>
</gene>
<name>A0A1L7WPF4_9HELO</name>
<reference evidence="1 2" key="1">
    <citation type="submission" date="2016-03" db="EMBL/GenBank/DDBJ databases">
        <authorList>
            <person name="Ploux O."/>
        </authorList>
    </citation>
    <scope>NUCLEOTIDE SEQUENCE [LARGE SCALE GENOMIC DNA]</scope>
    <source>
        <strain evidence="1 2">UAMH 11012</strain>
    </source>
</reference>
<organism evidence="1 2">
    <name type="scientific">Phialocephala subalpina</name>
    <dbReference type="NCBI Taxonomy" id="576137"/>
    <lineage>
        <taxon>Eukaryota</taxon>
        <taxon>Fungi</taxon>
        <taxon>Dikarya</taxon>
        <taxon>Ascomycota</taxon>
        <taxon>Pezizomycotina</taxon>
        <taxon>Leotiomycetes</taxon>
        <taxon>Helotiales</taxon>
        <taxon>Mollisiaceae</taxon>
        <taxon>Phialocephala</taxon>
        <taxon>Phialocephala fortinii species complex</taxon>
    </lineage>
</organism>
<keyword evidence="2" id="KW-1185">Reference proteome</keyword>
<evidence type="ECO:0000313" key="2">
    <source>
        <dbReference type="Proteomes" id="UP000184330"/>
    </source>
</evidence>
<evidence type="ECO:0000313" key="1">
    <source>
        <dbReference type="EMBL" id="CZR54654.1"/>
    </source>
</evidence>
<dbReference type="EMBL" id="FJOG01000005">
    <property type="protein sequence ID" value="CZR54654.1"/>
    <property type="molecule type" value="Genomic_DNA"/>
</dbReference>
<dbReference type="AlphaFoldDB" id="A0A1L7WPF4"/>
<proteinExistence type="predicted"/>
<sequence length="282" mass="33300">MDTMSLTTWNIQDVNNPSRWARYWLPRLPLETRHAILEDVITDLFDDKDWYGERVPFLEALKRNHIGMYQEALGILLHRVRFRLWLNNINMALKEDFRMMAAGIEVLEISVSSLDLKDVRKVFSGGARFPHANLVFSSTFQKIEDTLLPWVYLMLELSPRLKSLHVSWPYYLTFDKRPQIPEYYDTYLPLRKHAKNTGQPSYYKRPLNVLQHIGHAFGVETEGILRSERSRPSWSYWCVGNAGGEPRFPDRPYSEPDYEVVEYIWRAKQGQVLVWDLDEDSE</sequence>
<dbReference type="Proteomes" id="UP000184330">
    <property type="component" value="Unassembled WGS sequence"/>
</dbReference>
<accession>A0A1L7WPF4</accession>
<dbReference type="OrthoDB" id="3531154at2759"/>